<reference evidence="4 5" key="1">
    <citation type="submission" date="2020-09" db="EMBL/GenBank/DDBJ databases">
        <title>Biosynthesis of the nuclear factor of activated T cells inhibitor NFAT-133 and its congeners in Streptomyces pactum.</title>
        <authorList>
            <person name="Zhou W."/>
            <person name="Posri P."/>
            <person name="Abugrain M.E."/>
            <person name="Weisberg A.J."/>
            <person name="Chang J.H."/>
            <person name="Mahmud T."/>
        </authorList>
    </citation>
    <scope>NUCLEOTIDE SEQUENCE [LARGE SCALE GENOMIC DNA]</scope>
    <source>
        <strain evidence="4 5">ATCC 27456</strain>
    </source>
</reference>
<sequence length="383" mass="40866">MAAAGAAERRIAHDDPVLRHRGAVSLERGPGWTAPWRLPHHEAELYLPEGGTGRAAMPSGVRITFRTDSPSLRCRYQADPPPRLDGPPEWARLDVVCAGRAPVTVELAETGRDEEFRVAGLPGTMTTVELWLPFYHRFRLRGLSVAAGAAVEPDRDDPPRWLHCGSSVSQGRGAASPSRTWAALVARRRGWDLTSLALGASDCLQPMTARLMRELPAELITLCVGVNAQALGSHNRDSLVSALVGFVRTVREGHPHTPFGVMSPIVAPERERVPGPSGMTMRECRARVRRAVELLRDHGDHALYHLDGMEVFGASCTGLMLEPAGGDRLHPAPAGHPVFAARFATVLRRAGCVPAPGGTPPGGPPPGPPSPAVRSGTGRSASG</sequence>
<feature type="domain" description="SGNH hydrolase-type esterase" evidence="2">
    <location>
        <begin position="165"/>
        <end position="336"/>
    </location>
</feature>
<comment type="caution">
    <text evidence="4">The sequence shown here is derived from an EMBL/GenBank/DDBJ whole genome shotgun (WGS) entry which is preliminary data.</text>
</comment>
<evidence type="ECO:0000259" key="2">
    <source>
        <dbReference type="Pfam" id="PF13472"/>
    </source>
</evidence>
<feature type="domain" description="SsfX3-like N-terminal" evidence="3">
    <location>
        <begin position="19"/>
        <end position="141"/>
    </location>
</feature>
<dbReference type="RefSeq" id="WP_197987358.1">
    <property type="nucleotide sequence ID" value="NZ_JACYXC010000001.1"/>
</dbReference>
<feature type="region of interest" description="Disordered" evidence="1">
    <location>
        <begin position="352"/>
        <end position="383"/>
    </location>
</feature>
<evidence type="ECO:0000313" key="4">
    <source>
        <dbReference type="EMBL" id="MBH5333555.1"/>
    </source>
</evidence>
<dbReference type="InterPro" id="IPR036514">
    <property type="entry name" value="SGNH_hydro_sf"/>
</dbReference>
<evidence type="ECO:0000259" key="3">
    <source>
        <dbReference type="Pfam" id="PF21181"/>
    </source>
</evidence>
<evidence type="ECO:0000313" key="5">
    <source>
        <dbReference type="Proteomes" id="UP000807371"/>
    </source>
</evidence>
<gene>
    <name evidence="4" type="ORF">IHE55_01535</name>
</gene>
<evidence type="ECO:0000256" key="1">
    <source>
        <dbReference type="SAM" id="MobiDB-lite"/>
    </source>
</evidence>
<dbReference type="EMBL" id="JACYXC010000001">
    <property type="protein sequence ID" value="MBH5333555.1"/>
    <property type="molecule type" value="Genomic_DNA"/>
</dbReference>
<organism evidence="4 5">
    <name type="scientific">Streptomyces pactum</name>
    <dbReference type="NCBI Taxonomy" id="68249"/>
    <lineage>
        <taxon>Bacteria</taxon>
        <taxon>Bacillati</taxon>
        <taxon>Actinomycetota</taxon>
        <taxon>Actinomycetes</taxon>
        <taxon>Kitasatosporales</taxon>
        <taxon>Streptomycetaceae</taxon>
        <taxon>Streptomyces</taxon>
    </lineage>
</organism>
<dbReference type="Gene3D" id="2.60.120.260">
    <property type="entry name" value="Galactose-binding domain-like"/>
    <property type="match status" value="1"/>
</dbReference>
<dbReference type="Pfam" id="PF13472">
    <property type="entry name" value="Lipase_GDSL_2"/>
    <property type="match status" value="1"/>
</dbReference>
<name>A0ABS0NED3_9ACTN</name>
<dbReference type="Proteomes" id="UP000807371">
    <property type="component" value="Unassembled WGS sequence"/>
</dbReference>
<keyword evidence="5" id="KW-1185">Reference proteome</keyword>
<accession>A0ABS0NED3</accession>
<protein>
    <submittedName>
        <fullName evidence="4">G-D-S-L family lipolytic protein</fullName>
    </submittedName>
</protein>
<dbReference type="SUPFAM" id="SSF52266">
    <property type="entry name" value="SGNH hydrolase"/>
    <property type="match status" value="1"/>
</dbReference>
<dbReference type="Gene3D" id="3.40.50.1110">
    <property type="entry name" value="SGNH hydrolase"/>
    <property type="match status" value="1"/>
</dbReference>
<feature type="compositionally biased region" description="Pro residues" evidence="1">
    <location>
        <begin position="357"/>
        <end position="371"/>
    </location>
</feature>
<dbReference type="InterPro" id="IPR048977">
    <property type="entry name" value="SsfX3-like_N"/>
</dbReference>
<proteinExistence type="predicted"/>
<dbReference type="InterPro" id="IPR013830">
    <property type="entry name" value="SGNH_hydro"/>
</dbReference>
<dbReference type="Pfam" id="PF21181">
    <property type="entry name" value="SsfX3_N"/>
    <property type="match status" value="1"/>
</dbReference>